<dbReference type="EMBL" id="QJKJ01011550">
    <property type="protein sequence ID" value="RDX70862.1"/>
    <property type="molecule type" value="Genomic_DNA"/>
</dbReference>
<feature type="domain" description="Retroviral polymerase SH3-like" evidence="1">
    <location>
        <begin position="109"/>
        <end position="140"/>
    </location>
</feature>
<evidence type="ECO:0000313" key="3">
    <source>
        <dbReference type="Proteomes" id="UP000257109"/>
    </source>
</evidence>
<name>A0A371EXT9_MUCPR</name>
<evidence type="ECO:0000259" key="1">
    <source>
        <dbReference type="Pfam" id="PF25597"/>
    </source>
</evidence>
<gene>
    <name evidence="2" type="ORF">CR513_49848</name>
</gene>
<dbReference type="InterPro" id="IPR057670">
    <property type="entry name" value="SH3_retrovirus"/>
</dbReference>
<organism evidence="2 3">
    <name type="scientific">Mucuna pruriens</name>
    <name type="common">Velvet bean</name>
    <name type="synonym">Dolichos pruriens</name>
    <dbReference type="NCBI Taxonomy" id="157652"/>
    <lineage>
        <taxon>Eukaryota</taxon>
        <taxon>Viridiplantae</taxon>
        <taxon>Streptophyta</taxon>
        <taxon>Embryophyta</taxon>
        <taxon>Tracheophyta</taxon>
        <taxon>Spermatophyta</taxon>
        <taxon>Magnoliopsida</taxon>
        <taxon>eudicotyledons</taxon>
        <taxon>Gunneridae</taxon>
        <taxon>Pentapetalae</taxon>
        <taxon>rosids</taxon>
        <taxon>fabids</taxon>
        <taxon>Fabales</taxon>
        <taxon>Fabaceae</taxon>
        <taxon>Papilionoideae</taxon>
        <taxon>50 kb inversion clade</taxon>
        <taxon>NPAAA clade</taxon>
        <taxon>indigoferoid/millettioid clade</taxon>
        <taxon>Phaseoleae</taxon>
        <taxon>Mucuna</taxon>
    </lineage>
</organism>
<keyword evidence="3" id="KW-1185">Reference proteome</keyword>
<comment type="caution">
    <text evidence="2">The sequence shown here is derived from an EMBL/GenBank/DDBJ whole genome shotgun (WGS) entry which is preliminary data.</text>
</comment>
<sequence length="241" mass="28504">MTWIYLLDEVFHTFQVFHQMIQTQYSAKICILRFDSGGKYVNQQFCKCHKEFVTLRLCCILCPHLWYYPSYKCSHHEFLGVLCLFTYIRTNEQNLILVLSVYFFFWILKGYRCYDPTTQHTYVTMDVTFLEFGTFYSPKSSNSSLGRYKKIVEPPTLKFLPTIHLLRISPRHNWGKPLKRYSPGVENHRSRYLIANYVSIGTLSEPLKKFTDVVPTNIRVVLEDPKAMNEKMEALNKDVAY</sequence>
<dbReference type="Proteomes" id="UP000257109">
    <property type="component" value="Unassembled WGS sequence"/>
</dbReference>
<feature type="non-terminal residue" evidence="2">
    <location>
        <position position="1"/>
    </location>
</feature>
<dbReference type="Pfam" id="PF25597">
    <property type="entry name" value="SH3_retrovirus"/>
    <property type="match status" value="1"/>
</dbReference>
<accession>A0A371EXT9</accession>
<dbReference type="AlphaFoldDB" id="A0A371EXT9"/>
<protein>
    <recommendedName>
        <fullName evidence="1">Retroviral polymerase SH3-like domain-containing protein</fullName>
    </recommendedName>
</protein>
<reference evidence="2" key="1">
    <citation type="submission" date="2018-05" db="EMBL/GenBank/DDBJ databases">
        <title>Draft genome of Mucuna pruriens seed.</title>
        <authorList>
            <person name="Nnadi N.E."/>
            <person name="Vos R."/>
            <person name="Hasami M.H."/>
            <person name="Devisetty U.K."/>
            <person name="Aguiy J.C."/>
        </authorList>
    </citation>
    <scope>NUCLEOTIDE SEQUENCE [LARGE SCALE GENOMIC DNA]</scope>
    <source>
        <strain evidence="2">JCA_2017</strain>
    </source>
</reference>
<proteinExistence type="predicted"/>
<evidence type="ECO:0000313" key="2">
    <source>
        <dbReference type="EMBL" id="RDX70862.1"/>
    </source>
</evidence>